<feature type="binding site" evidence="7">
    <location>
        <position position="127"/>
    </location>
    <ligand>
        <name>Zn(2+)</name>
        <dbReference type="ChEBI" id="CHEBI:29105"/>
    </ligand>
</feature>
<feature type="short sequence motif" description="'HIGH' region" evidence="7">
    <location>
        <begin position="9"/>
        <end position="19"/>
    </location>
</feature>
<keyword evidence="5 7" id="KW-0648">Protein biosynthesis</keyword>
<feature type="binding site" evidence="7">
    <location>
        <position position="100"/>
    </location>
    <ligand>
        <name>Zn(2+)</name>
        <dbReference type="ChEBI" id="CHEBI:29105"/>
    </ligand>
</feature>
<comment type="subunit">
    <text evidence="7">Monomer.</text>
</comment>
<dbReference type="NCBIfam" id="TIGR00464">
    <property type="entry name" value="gltX_bact"/>
    <property type="match status" value="1"/>
</dbReference>
<keyword evidence="7" id="KW-0862">Zinc</keyword>
<evidence type="ECO:0000256" key="1">
    <source>
        <dbReference type="ARBA" id="ARBA00007894"/>
    </source>
</evidence>
<dbReference type="SUPFAM" id="SSF52374">
    <property type="entry name" value="Nucleotidylyl transferase"/>
    <property type="match status" value="1"/>
</dbReference>
<dbReference type="InterPro" id="IPR001412">
    <property type="entry name" value="aa-tRNA-synth_I_CS"/>
</dbReference>
<evidence type="ECO:0000256" key="7">
    <source>
        <dbReference type="HAMAP-Rule" id="MF_00022"/>
    </source>
</evidence>
<keyword evidence="7" id="KW-0963">Cytoplasm</keyword>
<dbReference type="InterPro" id="IPR049940">
    <property type="entry name" value="GluQ/Sye"/>
</dbReference>
<dbReference type="HAMAP" id="MF_00022">
    <property type="entry name" value="Glu_tRNA_synth_type1"/>
    <property type="match status" value="1"/>
</dbReference>
<dbReference type="Pfam" id="PF00749">
    <property type="entry name" value="tRNA-synt_1c"/>
    <property type="match status" value="1"/>
</dbReference>
<evidence type="ECO:0000256" key="6">
    <source>
        <dbReference type="ARBA" id="ARBA00023146"/>
    </source>
</evidence>
<evidence type="ECO:0000256" key="5">
    <source>
        <dbReference type="ARBA" id="ARBA00022917"/>
    </source>
</evidence>
<dbReference type="RefSeq" id="WP_006956550.1">
    <property type="nucleotide sequence ID" value="NZ_CH672408.1"/>
</dbReference>
<gene>
    <name evidence="7 10" type="primary">gltX</name>
    <name evidence="10" type="ORF">OS145_10435</name>
</gene>
<comment type="subcellular location">
    <subcellularLocation>
        <location evidence="7">Cytoplasm</location>
    </subcellularLocation>
</comment>
<dbReference type="InterPro" id="IPR020751">
    <property type="entry name" value="aa-tRNA-synth_I_codon-bd_sub2"/>
</dbReference>
<feature type="binding site" evidence="7">
    <location>
        <position position="125"/>
    </location>
    <ligand>
        <name>Zn(2+)</name>
        <dbReference type="ChEBI" id="CHEBI:29105"/>
    </ligand>
</feature>
<evidence type="ECO:0000256" key="4">
    <source>
        <dbReference type="ARBA" id="ARBA00022840"/>
    </source>
</evidence>
<dbReference type="Gene3D" id="1.10.10.350">
    <property type="match status" value="1"/>
</dbReference>
<feature type="short sequence motif" description="'KMSKS' region" evidence="7">
    <location>
        <begin position="235"/>
        <end position="239"/>
    </location>
</feature>
<proteinExistence type="inferred from homology"/>
<protein>
    <recommendedName>
        <fullName evidence="7">Glutamate--tRNA ligase</fullName>
        <ecNumber evidence="7">6.1.1.17</ecNumber>
    </recommendedName>
    <alternativeName>
        <fullName evidence="7">Glutamyl-tRNA synthetase</fullName>
        <shortName evidence="7">GluRS</shortName>
    </alternativeName>
</protein>
<feature type="binding site" evidence="7">
    <location>
        <position position="238"/>
    </location>
    <ligand>
        <name>ATP</name>
        <dbReference type="ChEBI" id="CHEBI:30616"/>
    </ligand>
</feature>
<feature type="binding site" evidence="7">
    <location>
        <position position="98"/>
    </location>
    <ligand>
        <name>Zn(2+)</name>
        <dbReference type="ChEBI" id="CHEBI:29105"/>
    </ligand>
</feature>
<reference evidence="10 11" key="1">
    <citation type="submission" date="2006-01" db="EMBL/GenBank/DDBJ databases">
        <authorList>
            <person name="Brettar I."/>
            <person name="Hofle M."/>
            <person name="Ferriera S."/>
            <person name="Johnson J."/>
            <person name="Kravitz S."/>
            <person name="Halpern A."/>
            <person name="Remington K."/>
            <person name="Beeson K."/>
            <person name="Tran B."/>
            <person name="Rogers Y.-H."/>
            <person name="Friedman R."/>
            <person name="Venter J.C."/>
        </authorList>
    </citation>
    <scope>NUCLEOTIDE SEQUENCE [LARGE SCALE GENOMIC DNA]</scope>
    <source>
        <strain evidence="10 11">OS145</strain>
    </source>
</reference>
<feature type="domain" description="Aminoacyl-tRNA synthetase class I anticodon-binding" evidence="9">
    <location>
        <begin position="318"/>
        <end position="458"/>
    </location>
</feature>
<organism evidence="10 11">
    <name type="scientific">Idiomarina baltica OS145</name>
    <dbReference type="NCBI Taxonomy" id="314276"/>
    <lineage>
        <taxon>Bacteria</taxon>
        <taxon>Pseudomonadati</taxon>
        <taxon>Pseudomonadota</taxon>
        <taxon>Gammaproteobacteria</taxon>
        <taxon>Alteromonadales</taxon>
        <taxon>Idiomarinaceae</taxon>
        <taxon>Idiomarina</taxon>
    </lineage>
</organism>
<keyword evidence="11" id="KW-1185">Reference proteome</keyword>
<name>A0ABM9WL51_9GAMM</name>
<dbReference type="CDD" id="cd00808">
    <property type="entry name" value="GluRS_core"/>
    <property type="match status" value="1"/>
</dbReference>
<dbReference type="Pfam" id="PF19269">
    <property type="entry name" value="Anticodon_2"/>
    <property type="match status" value="1"/>
</dbReference>
<keyword evidence="3 7" id="KW-0547">Nucleotide-binding</keyword>
<evidence type="ECO:0000256" key="2">
    <source>
        <dbReference type="ARBA" id="ARBA00022598"/>
    </source>
</evidence>
<dbReference type="InterPro" id="IPR004527">
    <property type="entry name" value="Glu-tRNA-ligase_bac/mito"/>
</dbReference>
<dbReference type="Proteomes" id="UP000016543">
    <property type="component" value="Unassembled WGS sequence"/>
</dbReference>
<evidence type="ECO:0000313" key="10">
    <source>
        <dbReference type="EMBL" id="EAQ31650.1"/>
    </source>
</evidence>
<dbReference type="InterPro" id="IPR045462">
    <property type="entry name" value="aa-tRNA-synth_I_cd-bd"/>
</dbReference>
<dbReference type="GO" id="GO:0004818">
    <property type="term" value="F:glutamate-tRNA ligase activity"/>
    <property type="evidence" value="ECO:0007669"/>
    <property type="project" value="UniProtKB-EC"/>
</dbReference>
<dbReference type="Gene3D" id="3.40.50.620">
    <property type="entry name" value="HUPs"/>
    <property type="match status" value="1"/>
</dbReference>
<dbReference type="InterPro" id="IPR033910">
    <property type="entry name" value="GluRS_core"/>
</dbReference>
<comment type="cofactor">
    <cofactor evidence="7">
        <name>Zn(2+)</name>
        <dbReference type="ChEBI" id="CHEBI:29105"/>
    </cofactor>
    <text evidence="7">Binds 1 zinc ion per subunit.</text>
</comment>
<dbReference type="PRINTS" id="PR00987">
    <property type="entry name" value="TRNASYNTHGLU"/>
</dbReference>
<sequence length="469" mass="52695">MSVVTRFAPSPTGYLHVGGARTALYSWLVAKAQGGEFVLRIEDTDRERSTQPAIDAILEGMEWLGLNWDRGPYYQTKRFDRYKELVDQLLEEDKAYKCYCSTERLEKMREEQMERGEKPRYDGHCRDNPNASGDSYVIRFRNPQEGSVIFDDLIRGRIEFSNQELDDLIIARSDGTPTYNFCVVVDDWEMGITHVVRGEDHINNTPRQINILKALNAPVPYYAHVSMILGDDGKKLSKRHGAVGVMHYRDDGYLPEAVINYLARLGWSHGDQEIFSKEELVKLFKLEDVNKAASAFNTEKLNWLNQHYMKTLPAEQVADALKWQFDQLGVDTSTGPALTAIVGLQADRVKTLKEMAAISRYFYEPVTEFEEKAAKKHLRPVAKEPLEAVRASLSGLTDWTAESIQEAINGTAEALGVGMGKIGMPLRVAATGGGNSPSLDVTLAQLDQQKVIERIDLALAFIAEREANA</sequence>
<evidence type="ECO:0000313" key="11">
    <source>
        <dbReference type="Proteomes" id="UP000016543"/>
    </source>
</evidence>
<keyword evidence="6 7" id="KW-0030">Aminoacyl-tRNA synthetase</keyword>
<comment type="catalytic activity">
    <reaction evidence="7">
        <text>tRNA(Glu) + L-glutamate + ATP = L-glutamyl-tRNA(Glu) + AMP + diphosphate</text>
        <dbReference type="Rhea" id="RHEA:23540"/>
        <dbReference type="Rhea" id="RHEA-COMP:9663"/>
        <dbReference type="Rhea" id="RHEA-COMP:9680"/>
        <dbReference type="ChEBI" id="CHEBI:29985"/>
        <dbReference type="ChEBI" id="CHEBI:30616"/>
        <dbReference type="ChEBI" id="CHEBI:33019"/>
        <dbReference type="ChEBI" id="CHEBI:78442"/>
        <dbReference type="ChEBI" id="CHEBI:78520"/>
        <dbReference type="ChEBI" id="CHEBI:456215"/>
        <dbReference type="EC" id="6.1.1.17"/>
    </reaction>
</comment>
<dbReference type="InterPro" id="IPR000924">
    <property type="entry name" value="Glu/Gln-tRNA-synth"/>
</dbReference>
<dbReference type="SUPFAM" id="SSF48163">
    <property type="entry name" value="An anticodon-binding domain of class I aminoacyl-tRNA synthetases"/>
    <property type="match status" value="1"/>
</dbReference>
<dbReference type="EC" id="6.1.1.17" evidence="7"/>
<comment type="similarity">
    <text evidence="1 7">Belongs to the class-I aminoacyl-tRNA synthetase family. Glutamate--tRNA ligase type 1 subfamily.</text>
</comment>
<accession>A0ABM9WL51</accession>
<keyword evidence="7" id="KW-0479">Metal-binding</keyword>
<comment type="function">
    <text evidence="7">Catalyzes the attachment of glutamate to tRNA(Glu) in a two-step reaction: glutamate is first activated by ATP to form Glu-AMP and then transferred to the acceptor end of tRNA(Glu).</text>
</comment>
<dbReference type="InterPro" id="IPR014729">
    <property type="entry name" value="Rossmann-like_a/b/a_fold"/>
</dbReference>
<keyword evidence="2 7" id="KW-0436">Ligase</keyword>
<feature type="domain" description="Glutamyl/glutaminyl-tRNA synthetase class Ib catalytic" evidence="8">
    <location>
        <begin position="3"/>
        <end position="303"/>
    </location>
</feature>
<evidence type="ECO:0000256" key="3">
    <source>
        <dbReference type="ARBA" id="ARBA00022741"/>
    </source>
</evidence>
<dbReference type="PROSITE" id="PS00178">
    <property type="entry name" value="AA_TRNA_LIGASE_I"/>
    <property type="match status" value="1"/>
</dbReference>
<dbReference type="InterPro" id="IPR020058">
    <property type="entry name" value="Glu/Gln-tRNA-synth_Ib_cat-dom"/>
</dbReference>
<evidence type="ECO:0000259" key="8">
    <source>
        <dbReference type="Pfam" id="PF00749"/>
    </source>
</evidence>
<dbReference type="PANTHER" id="PTHR43311:SF2">
    <property type="entry name" value="GLUTAMATE--TRNA LIGASE, MITOCHONDRIAL-RELATED"/>
    <property type="match status" value="1"/>
</dbReference>
<keyword evidence="4 7" id="KW-0067">ATP-binding</keyword>
<dbReference type="EMBL" id="AAMX01000013">
    <property type="protein sequence ID" value="EAQ31650.1"/>
    <property type="molecule type" value="Genomic_DNA"/>
</dbReference>
<dbReference type="PANTHER" id="PTHR43311">
    <property type="entry name" value="GLUTAMATE--TRNA LIGASE"/>
    <property type="match status" value="1"/>
</dbReference>
<dbReference type="InterPro" id="IPR008925">
    <property type="entry name" value="aa_tRNA-synth_I_cd-bd_sf"/>
</dbReference>
<comment type="caution">
    <text evidence="10">The sequence shown here is derived from an EMBL/GenBank/DDBJ whole genome shotgun (WGS) entry which is preliminary data.</text>
</comment>
<evidence type="ECO:0000259" key="9">
    <source>
        <dbReference type="Pfam" id="PF19269"/>
    </source>
</evidence>